<evidence type="ECO:0000256" key="1">
    <source>
        <dbReference type="ARBA" id="ARBA00001947"/>
    </source>
</evidence>
<dbReference type="CDD" id="cd12797">
    <property type="entry name" value="M23_peptidase"/>
    <property type="match status" value="1"/>
</dbReference>
<dbReference type="PANTHER" id="PTHR21666:SF288">
    <property type="entry name" value="CELL DIVISION PROTEIN YTFB"/>
    <property type="match status" value="1"/>
</dbReference>
<feature type="domain" description="M23ase beta-sheet core" evidence="9">
    <location>
        <begin position="317"/>
        <end position="411"/>
    </location>
</feature>
<evidence type="ECO:0000313" key="11">
    <source>
        <dbReference type="Proteomes" id="UP000636264"/>
    </source>
</evidence>
<evidence type="ECO:0000256" key="6">
    <source>
        <dbReference type="ARBA" id="ARBA00023049"/>
    </source>
</evidence>
<feature type="region of interest" description="Disordered" evidence="7">
    <location>
        <begin position="123"/>
        <end position="203"/>
    </location>
</feature>
<accession>A0A916RH95</accession>
<protein>
    <submittedName>
        <fullName evidence="10">Membrane protein</fullName>
    </submittedName>
</protein>
<dbReference type="RefSeq" id="WP_188719504.1">
    <property type="nucleotide sequence ID" value="NZ_BMIF01000001.1"/>
</dbReference>
<dbReference type="Pfam" id="PF01551">
    <property type="entry name" value="Peptidase_M23"/>
    <property type="match status" value="1"/>
</dbReference>
<keyword evidence="3" id="KW-0479">Metal-binding</keyword>
<dbReference type="InterPro" id="IPR016047">
    <property type="entry name" value="M23ase_b-sheet_dom"/>
</dbReference>
<dbReference type="GO" id="GO:0006508">
    <property type="term" value="P:proteolysis"/>
    <property type="evidence" value="ECO:0007669"/>
    <property type="project" value="UniProtKB-KW"/>
</dbReference>
<evidence type="ECO:0000256" key="2">
    <source>
        <dbReference type="ARBA" id="ARBA00022670"/>
    </source>
</evidence>
<keyword evidence="8" id="KW-0812">Transmembrane</keyword>
<keyword evidence="2" id="KW-0645">Protease</keyword>
<sequence length="425" mass="46705">MSDARDHSARRTNPPLLIILARGEKVRHIRLRPLAAYSLAVVLAVGTVAHIGSATYLALRDGLLTTAAAPSIYAFEDRIASLRAQITEIGTEAAMEQRDVHRKVTELIEKQELLAQRQDRLEPLLGRSGRVEPPAAAKPSPPTPTPRPDRLQIRTSDARSQPVSASAYAPSSRLDIPWPLQSDTQELRLGPPDQPEMPDAGKDPSLEHSLLEVENRQLAQIETLTNQVYLTTETIEDVLELAGVTRKNTLSEGGPFVEFTETAGFNDRLRELDEALDRLDEVKLLVQRIPIINPLPGAKITSRFGSRKDPFRHQVAYHAGLDFRARKGDLIRATSAGRVIKAGWYGGYGRMVEVDHGGGLTTRYAHLHEILVDVGDSVVTAAPIARAGNSGRSTGPHLHYEVRRNGEALNPLKFIQAGRQLAKLL</sequence>
<keyword evidence="8" id="KW-0472">Membrane</keyword>
<evidence type="ECO:0000313" key="10">
    <source>
        <dbReference type="EMBL" id="GGA55738.1"/>
    </source>
</evidence>
<dbReference type="SUPFAM" id="SSF51261">
    <property type="entry name" value="Duplicated hybrid motif"/>
    <property type="match status" value="1"/>
</dbReference>
<dbReference type="InterPro" id="IPR050570">
    <property type="entry name" value="Cell_wall_metabolism_enzyme"/>
</dbReference>
<keyword evidence="5" id="KW-0862">Zinc</keyword>
<dbReference type="GO" id="GO:0046872">
    <property type="term" value="F:metal ion binding"/>
    <property type="evidence" value="ECO:0007669"/>
    <property type="project" value="UniProtKB-KW"/>
</dbReference>
<evidence type="ECO:0000256" key="7">
    <source>
        <dbReference type="SAM" id="MobiDB-lite"/>
    </source>
</evidence>
<evidence type="ECO:0000256" key="4">
    <source>
        <dbReference type="ARBA" id="ARBA00022801"/>
    </source>
</evidence>
<feature type="transmembrane region" description="Helical" evidence="8">
    <location>
        <begin position="34"/>
        <end position="59"/>
    </location>
</feature>
<dbReference type="PANTHER" id="PTHR21666">
    <property type="entry name" value="PEPTIDASE-RELATED"/>
    <property type="match status" value="1"/>
</dbReference>
<evidence type="ECO:0000256" key="5">
    <source>
        <dbReference type="ARBA" id="ARBA00022833"/>
    </source>
</evidence>
<evidence type="ECO:0000256" key="3">
    <source>
        <dbReference type="ARBA" id="ARBA00022723"/>
    </source>
</evidence>
<dbReference type="GO" id="GO:0004222">
    <property type="term" value="F:metalloendopeptidase activity"/>
    <property type="evidence" value="ECO:0007669"/>
    <property type="project" value="TreeGrafter"/>
</dbReference>
<keyword evidence="4" id="KW-0378">Hydrolase</keyword>
<name>A0A916RH95_9HYPH</name>
<reference evidence="10" key="1">
    <citation type="journal article" date="2014" name="Int. J. Syst. Evol. Microbiol.">
        <title>Complete genome sequence of Corynebacterium casei LMG S-19264T (=DSM 44701T), isolated from a smear-ripened cheese.</title>
        <authorList>
            <consortium name="US DOE Joint Genome Institute (JGI-PGF)"/>
            <person name="Walter F."/>
            <person name="Albersmeier A."/>
            <person name="Kalinowski J."/>
            <person name="Ruckert C."/>
        </authorList>
    </citation>
    <scope>NUCLEOTIDE SEQUENCE</scope>
    <source>
        <strain evidence="10">CGMCC 1.15320</strain>
    </source>
</reference>
<evidence type="ECO:0000259" key="9">
    <source>
        <dbReference type="Pfam" id="PF01551"/>
    </source>
</evidence>
<dbReference type="Proteomes" id="UP000636264">
    <property type="component" value="Unassembled WGS sequence"/>
</dbReference>
<feature type="compositionally biased region" description="Polar residues" evidence="7">
    <location>
        <begin position="153"/>
        <end position="164"/>
    </location>
</feature>
<keyword evidence="11" id="KW-1185">Reference proteome</keyword>
<proteinExistence type="predicted"/>
<evidence type="ECO:0000256" key="8">
    <source>
        <dbReference type="SAM" id="Phobius"/>
    </source>
</evidence>
<keyword evidence="8" id="KW-1133">Transmembrane helix</keyword>
<comment type="caution">
    <text evidence="10">The sequence shown here is derived from an EMBL/GenBank/DDBJ whole genome shotgun (WGS) entry which is preliminary data.</text>
</comment>
<dbReference type="InterPro" id="IPR011055">
    <property type="entry name" value="Dup_hybrid_motif"/>
</dbReference>
<gene>
    <name evidence="10" type="ORF">GCM10011385_06670</name>
</gene>
<dbReference type="EMBL" id="BMIF01000001">
    <property type="protein sequence ID" value="GGA55738.1"/>
    <property type="molecule type" value="Genomic_DNA"/>
</dbReference>
<comment type="cofactor">
    <cofactor evidence="1">
        <name>Zn(2+)</name>
        <dbReference type="ChEBI" id="CHEBI:29105"/>
    </cofactor>
</comment>
<keyword evidence="6" id="KW-0482">Metalloprotease</keyword>
<dbReference type="Gene3D" id="2.70.70.10">
    <property type="entry name" value="Glucose Permease (Domain IIA)"/>
    <property type="match status" value="1"/>
</dbReference>
<dbReference type="AlphaFoldDB" id="A0A916RH95"/>
<organism evidence="10 11">
    <name type="scientific">Nitratireductor aestuarii</name>
    <dbReference type="NCBI Taxonomy" id="1735103"/>
    <lineage>
        <taxon>Bacteria</taxon>
        <taxon>Pseudomonadati</taxon>
        <taxon>Pseudomonadota</taxon>
        <taxon>Alphaproteobacteria</taxon>
        <taxon>Hyphomicrobiales</taxon>
        <taxon>Phyllobacteriaceae</taxon>
        <taxon>Nitratireductor</taxon>
    </lineage>
</organism>
<dbReference type="FunFam" id="2.70.70.10:FF:000006">
    <property type="entry name" value="M23 family peptidase"/>
    <property type="match status" value="1"/>
</dbReference>
<reference evidence="10" key="2">
    <citation type="submission" date="2020-09" db="EMBL/GenBank/DDBJ databases">
        <authorList>
            <person name="Sun Q."/>
            <person name="Zhou Y."/>
        </authorList>
    </citation>
    <scope>NUCLEOTIDE SEQUENCE</scope>
    <source>
        <strain evidence="10">CGMCC 1.15320</strain>
    </source>
</reference>